<evidence type="ECO:0000259" key="4">
    <source>
        <dbReference type="PROSITE" id="PS50188"/>
    </source>
</evidence>
<keyword evidence="6" id="KW-1185">Reference proteome</keyword>
<feature type="domain" description="B30.2/SPRY" evidence="4">
    <location>
        <begin position="1"/>
        <end position="192"/>
    </location>
</feature>
<dbReference type="AlphaFoldDB" id="A0AAZ1XDU9"/>
<evidence type="ECO:0000313" key="5">
    <source>
        <dbReference type="Ensembl" id="ENSOABP00000065802.1"/>
    </source>
</evidence>
<evidence type="ECO:0000256" key="3">
    <source>
        <dbReference type="ARBA" id="ARBA00022833"/>
    </source>
</evidence>
<dbReference type="PROSITE" id="PS50188">
    <property type="entry name" value="B302_SPRY"/>
    <property type="match status" value="1"/>
</dbReference>
<dbReference type="CDD" id="cd16040">
    <property type="entry name" value="SPRY_PRY_SNTX"/>
    <property type="match status" value="1"/>
</dbReference>
<dbReference type="InterPro" id="IPR013320">
    <property type="entry name" value="ConA-like_dom_sf"/>
</dbReference>
<evidence type="ECO:0000256" key="1">
    <source>
        <dbReference type="ARBA" id="ARBA00022723"/>
    </source>
</evidence>
<dbReference type="InterPro" id="IPR006574">
    <property type="entry name" value="PRY"/>
</dbReference>
<organism evidence="5 6">
    <name type="scientific">Oreochromis aureus</name>
    <name type="common">Israeli tilapia</name>
    <name type="synonym">Chromis aureus</name>
    <dbReference type="NCBI Taxonomy" id="47969"/>
    <lineage>
        <taxon>Eukaryota</taxon>
        <taxon>Metazoa</taxon>
        <taxon>Chordata</taxon>
        <taxon>Craniata</taxon>
        <taxon>Vertebrata</taxon>
        <taxon>Euteleostomi</taxon>
        <taxon>Actinopterygii</taxon>
        <taxon>Neopterygii</taxon>
        <taxon>Teleostei</taxon>
        <taxon>Neoteleostei</taxon>
        <taxon>Acanthomorphata</taxon>
        <taxon>Ovalentaria</taxon>
        <taxon>Cichlomorphae</taxon>
        <taxon>Cichliformes</taxon>
        <taxon>Cichlidae</taxon>
        <taxon>African cichlids</taxon>
        <taxon>Pseudocrenilabrinae</taxon>
        <taxon>Oreochromini</taxon>
        <taxon>Oreochromis</taxon>
    </lineage>
</organism>
<dbReference type="PANTHER" id="PTHR25465">
    <property type="entry name" value="B-BOX DOMAIN CONTAINING"/>
    <property type="match status" value="1"/>
</dbReference>
<dbReference type="SUPFAM" id="SSF49899">
    <property type="entry name" value="Concanavalin A-like lectins/glucanases"/>
    <property type="match status" value="1"/>
</dbReference>
<protein>
    <recommendedName>
        <fullName evidence="4">B30.2/SPRY domain-containing protein</fullName>
    </recommendedName>
</protein>
<sequence>LKTEPKTRAGFLKYSHEITLDPNTANTHLLLSEGNRKVTRMKQQQPYSDHPDRFTVCYQVLSRESLTGRCYWEVEWRGGGVGVAVAYKNISRAGKSFECLVGYNDKSWELDCGTNSFQFWHNKVKTVLSGPRSSRVGVYLDHRAGILSFYSVSETMTLLHRVQTTFTQPLYAGLCLSFSDGVTADKHSPLASKKEITPLLYWC</sequence>
<dbReference type="GO" id="GO:0005737">
    <property type="term" value="C:cytoplasm"/>
    <property type="evidence" value="ECO:0007669"/>
    <property type="project" value="UniProtKB-ARBA"/>
</dbReference>
<dbReference type="Pfam" id="PF13765">
    <property type="entry name" value="PRY"/>
    <property type="match status" value="1"/>
</dbReference>
<dbReference type="InterPro" id="IPR001870">
    <property type="entry name" value="B30.2/SPRY"/>
</dbReference>
<dbReference type="Pfam" id="PF00622">
    <property type="entry name" value="SPRY"/>
    <property type="match status" value="1"/>
</dbReference>
<dbReference type="PRINTS" id="PR01407">
    <property type="entry name" value="BUTYPHLNCDUF"/>
</dbReference>
<dbReference type="Proteomes" id="UP000472276">
    <property type="component" value="Unassembled WGS sequence"/>
</dbReference>
<reference evidence="6" key="1">
    <citation type="submission" date="2020-03" db="EMBL/GenBank/DDBJ databases">
        <title>Evolution of repeat sequences and sex chromosomes of tilapia species revealed by chromosome-level genomes.</title>
        <authorList>
            <person name="Xu L."/>
            <person name="Tao W."/>
            <person name="Wang D."/>
            <person name="Zhou Q."/>
        </authorList>
    </citation>
    <scope>NUCLEOTIDE SEQUENCE [LARGE SCALE GENOMIC DNA]</scope>
    <source>
        <strain evidence="6">Israel</strain>
    </source>
</reference>
<accession>A0AAZ1XDU9</accession>
<evidence type="ECO:0000313" key="6">
    <source>
        <dbReference type="Proteomes" id="UP000472276"/>
    </source>
</evidence>
<keyword evidence="3" id="KW-0862">Zinc</keyword>
<proteinExistence type="predicted"/>
<dbReference type="Ensembl" id="ENSOABT00000070101.1">
    <property type="protein sequence ID" value="ENSOABP00000065802.1"/>
    <property type="gene ID" value="ENSOABG00000035409.1"/>
</dbReference>
<keyword evidence="2" id="KW-0863">Zinc-finger</keyword>
<keyword evidence="1" id="KW-0479">Metal-binding</keyword>
<dbReference type="SMART" id="SM00589">
    <property type="entry name" value="PRY"/>
    <property type="match status" value="1"/>
</dbReference>
<reference evidence="5" key="2">
    <citation type="submission" date="2025-08" db="UniProtKB">
        <authorList>
            <consortium name="Ensembl"/>
        </authorList>
    </citation>
    <scope>IDENTIFICATION</scope>
</reference>
<dbReference type="SMART" id="SM00449">
    <property type="entry name" value="SPRY"/>
    <property type="match status" value="1"/>
</dbReference>
<dbReference type="InterPro" id="IPR003877">
    <property type="entry name" value="SPRY_dom"/>
</dbReference>
<dbReference type="InterPro" id="IPR051051">
    <property type="entry name" value="E3_ubiq-ligase_TRIM/RNF"/>
</dbReference>
<evidence type="ECO:0000256" key="2">
    <source>
        <dbReference type="ARBA" id="ARBA00022771"/>
    </source>
</evidence>
<dbReference type="PANTHER" id="PTHR25465:SF5">
    <property type="entry name" value="E3 UBIQUITIN_ISG15 LIGASE TRIM25-RELATED"/>
    <property type="match status" value="1"/>
</dbReference>
<name>A0AAZ1XDU9_OREAU</name>
<dbReference type="InterPro" id="IPR003879">
    <property type="entry name" value="Butyrophylin_SPRY"/>
</dbReference>
<reference evidence="5" key="3">
    <citation type="submission" date="2025-09" db="UniProtKB">
        <authorList>
            <consortium name="Ensembl"/>
        </authorList>
    </citation>
    <scope>IDENTIFICATION</scope>
</reference>
<dbReference type="Gene3D" id="2.60.120.920">
    <property type="match status" value="1"/>
</dbReference>
<dbReference type="GO" id="GO:0008270">
    <property type="term" value="F:zinc ion binding"/>
    <property type="evidence" value="ECO:0007669"/>
    <property type="project" value="UniProtKB-KW"/>
</dbReference>
<dbReference type="InterPro" id="IPR043136">
    <property type="entry name" value="B30.2/SPRY_sf"/>
</dbReference>